<keyword evidence="10" id="KW-1185">Reference proteome</keyword>
<dbReference type="InterPro" id="IPR013170">
    <property type="entry name" value="mRNA_splic_Cwf21_dom"/>
</dbReference>
<feature type="compositionally biased region" description="Basic and acidic residues" evidence="7">
    <location>
        <begin position="344"/>
        <end position="388"/>
    </location>
</feature>
<dbReference type="CDD" id="cd21372">
    <property type="entry name" value="cwf21_CWC21-like"/>
    <property type="match status" value="1"/>
</dbReference>
<evidence type="ECO:0000256" key="1">
    <source>
        <dbReference type="ARBA" id="ARBA00004123"/>
    </source>
</evidence>
<feature type="compositionally biased region" description="Basic residues" evidence="7">
    <location>
        <begin position="210"/>
        <end position="221"/>
    </location>
</feature>
<accession>A0ABD1A181</accession>
<dbReference type="Pfam" id="PF08312">
    <property type="entry name" value="cwf21"/>
    <property type="match status" value="1"/>
</dbReference>
<evidence type="ECO:0000256" key="5">
    <source>
        <dbReference type="ARBA" id="ARBA00023187"/>
    </source>
</evidence>
<feature type="domain" description="CWF21" evidence="8">
    <location>
        <begin position="59"/>
        <end position="101"/>
    </location>
</feature>
<feature type="compositionally biased region" description="Acidic residues" evidence="7">
    <location>
        <begin position="150"/>
        <end position="160"/>
    </location>
</feature>
<evidence type="ECO:0000256" key="4">
    <source>
        <dbReference type="ARBA" id="ARBA00022728"/>
    </source>
</evidence>
<dbReference type="AlphaFoldDB" id="A0ABD1A181"/>
<reference evidence="9 10" key="1">
    <citation type="submission" date="2024-04" db="EMBL/GenBank/DDBJ databases">
        <title>Genome assembly C_amara_ONT_v2.</title>
        <authorList>
            <person name="Yant L."/>
            <person name="Moore C."/>
            <person name="Slenker M."/>
        </authorList>
    </citation>
    <scope>NUCLEOTIDE SEQUENCE [LARGE SCALE GENOMIC DNA]</scope>
    <source>
        <tissue evidence="9">Leaf</tissue>
    </source>
</reference>
<evidence type="ECO:0000256" key="6">
    <source>
        <dbReference type="ARBA" id="ARBA00023242"/>
    </source>
</evidence>
<feature type="compositionally biased region" description="Basic and acidic residues" evidence="7">
    <location>
        <begin position="161"/>
        <end position="202"/>
    </location>
</feature>
<comment type="subcellular location">
    <subcellularLocation>
        <location evidence="1">Nucleus</location>
    </subcellularLocation>
</comment>
<dbReference type="GO" id="GO:0006397">
    <property type="term" value="P:mRNA processing"/>
    <property type="evidence" value="ECO:0007669"/>
    <property type="project" value="UniProtKB-KW"/>
</dbReference>
<evidence type="ECO:0000256" key="3">
    <source>
        <dbReference type="ARBA" id="ARBA00022664"/>
    </source>
</evidence>
<evidence type="ECO:0000313" key="10">
    <source>
        <dbReference type="Proteomes" id="UP001558713"/>
    </source>
</evidence>
<feature type="compositionally biased region" description="Acidic residues" evidence="7">
    <location>
        <begin position="389"/>
        <end position="398"/>
    </location>
</feature>
<sequence>MYNGIGLQTARGSGTNGYVQTNKFFVRPRNGGKPVTGGRGFEDDQGTAGLSKKPNKDILEHDRKRQIHLKLVILEDKLADQGYSDAEIAQKLEEARVNLEAASASDESDSLGDSKISDTQTHQVAARKEKQMEAFRVALGLPDQQVAEEGLIDDEPVEEAYEGRLKERREHSFLDRDSGRKRDEDVDEKDGKVKESKKQRGDDDVDEVKRNKKKESKKRRHGDSSDESDEPGRDRRRRSKKKAKGRKQESESDSSSSDSESESDSDSDDGKKRRRKATKKRSRSKRSVSSESEDSDDSKKIRKSHKKSRPSNRSGSKEVRDKRDEQKRAERKRHDSDVSEPESEDNKQPLHKKEEGGGRKQKRDEEDVESNRTRDRYRGDSSGKKAANDSDDSEAEAEYENKKQLRSKVEVYSRGISQKRDEEEAVSKHGKDIYRSDSRGKKVARDSDDSESEYEKKRQLKDEENYQRGRKQKREEDVDSHGRDRYRGDDEDGYNKHKMDRYRGRDNEEEDTDKGDEDRDRYRSRRETVKDDEEDYKHRRDRYRGDKEDRFRGGDARRATGKEDEDVERVSREREYSNKGRSRYDDGRSSGKRSSYGDRA</sequence>
<feature type="compositionally biased region" description="Basic and acidic residues" evidence="7">
    <location>
        <begin position="315"/>
        <end position="337"/>
    </location>
</feature>
<keyword evidence="5" id="KW-0508">mRNA splicing</keyword>
<evidence type="ECO:0000313" key="9">
    <source>
        <dbReference type="EMBL" id="KAL1195060.1"/>
    </source>
</evidence>
<feature type="compositionally biased region" description="Basic residues" evidence="7">
    <location>
        <begin position="300"/>
        <end position="310"/>
    </location>
</feature>
<comment type="caution">
    <text evidence="9">The sequence shown here is derived from an EMBL/GenBank/DDBJ whole genome shotgun (WGS) entry which is preliminary data.</text>
</comment>
<dbReference type="Proteomes" id="UP001558713">
    <property type="component" value="Unassembled WGS sequence"/>
</dbReference>
<feature type="compositionally biased region" description="Basic and acidic residues" evidence="7">
    <location>
        <begin position="516"/>
        <end position="600"/>
    </location>
</feature>
<keyword evidence="4" id="KW-0747">Spliceosome</keyword>
<proteinExistence type="inferred from homology"/>
<dbReference type="GO" id="GO:0008380">
    <property type="term" value="P:RNA splicing"/>
    <property type="evidence" value="ECO:0007669"/>
    <property type="project" value="UniProtKB-KW"/>
</dbReference>
<feature type="region of interest" description="Disordered" evidence="7">
    <location>
        <begin position="100"/>
        <end position="128"/>
    </location>
</feature>
<feature type="compositionally biased region" description="Basic residues" evidence="7">
    <location>
        <begin position="234"/>
        <end position="245"/>
    </location>
</feature>
<gene>
    <name evidence="9" type="ORF">V5N11_031152</name>
</gene>
<feature type="compositionally biased region" description="Basic and acidic residues" evidence="7">
    <location>
        <begin position="418"/>
        <end position="506"/>
    </location>
</feature>
<dbReference type="GO" id="GO:0005681">
    <property type="term" value="C:spliceosomal complex"/>
    <property type="evidence" value="ECO:0007669"/>
    <property type="project" value="UniProtKB-KW"/>
</dbReference>
<evidence type="ECO:0000259" key="8">
    <source>
        <dbReference type="Pfam" id="PF08312"/>
    </source>
</evidence>
<evidence type="ECO:0000256" key="2">
    <source>
        <dbReference type="ARBA" id="ARBA00005954"/>
    </source>
</evidence>
<feature type="compositionally biased region" description="Basic residues" evidence="7">
    <location>
        <begin position="272"/>
        <end position="286"/>
    </location>
</feature>
<dbReference type="PANTHER" id="PTHR36562">
    <property type="entry name" value="SERINE/ARGININE REPETITIVE MATRIX 2"/>
    <property type="match status" value="1"/>
</dbReference>
<protein>
    <recommendedName>
        <fullName evidence="8">CWF21 domain-containing protein</fullName>
    </recommendedName>
</protein>
<organism evidence="9 10">
    <name type="scientific">Cardamine amara subsp. amara</name>
    <dbReference type="NCBI Taxonomy" id="228776"/>
    <lineage>
        <taxon>Eukaryota</taxon>
        <taxon>Viridiplantae</taxon>
        <taxon>Streptophyta</taxon>
        <taxon>Embryophyta</taxon>
        <taxon>Tracheophyta</taxon>
        <taxon>Spermatophyta</taxon>
        <taxon>Magnoliopsida</taxon>
        <taxon>eudicotyledons</taxon>
        <taxon>Gunneridae</taxon>
        <taxon>Pentapetalae</taxon>
        <taxon>rosids</taxon>
        <taxon>malvids</taxon>
        <taxon>Brassicales</taxon>
        <taxon>Brassicaceae</taxon>
        <taxon>Cardamineae</taxon>
        <taxon>Cardamine</taxon>
    </lineage>
</organism>
<feature type="region of interest" description="Disordered" evidence="7">
    <location>
        <begin position="25"/>
        <end position="59"/>
    </location>
</feature>
<name>A0ABD1A181_CARAN</name>
<dbReference type="InterPro" id="IPR051372">
    <property type="entry name" value="CWC21"/>
</dbReference>
<feature type="region of interest" description="Disordered" evidence="7">
    <location>
        <begin position="141"/>
        <end position="600"/>
    </location>
</feature>
<keyword evidence="3" id="KW-0507">mRNA processing</keyword>
<dbReference type="EMBL" id="JBANAX010000737">
    <property type="protein sequence ID" value="KAL1195060.1"/>
    <property type="molecule type" value="Genomic_DNA"/>
</dbReference>
<dbReference type="PANTHER" id="PTHR36562:SF5">
    <property type="entry name" value="SERINE_ARGININE REPETITIVE MATRIX 2"/>
    <property type="match status" value="1"/>
</dbReference>
<keyword evidence="6" id="KW-0539">Nucleus</keyword>
<comment type="similarity">
    <text evidence="2">Belongs to the CWC21 family.</text>
</comment>
<feature type="compositionally biased region" description="Basic and acidic residues" evidence="7">
    <location>
        <begin position="399"/>
        <end position="411"/>
    </location>
</feature>
<evidence type="ECO:0000256" key="7">
    <source>
        <dbReference type="SAM" id="MobiDB-lite"/>
    </source>
</evidence>